<keyword evidence="2 4" id="KW-0378">Hydrolase</keyword>
<sequence length="402" mass="41338">MSDTIDRLLAHPRVAAARVHLRAGHNRMVEEIVTLTEIPAPPFAEAARAAAYLDMMRDAGLADCTLDGIGNATGLVRGAKREAAVVVAAHLDTVFPAGTDVTVRREGTRLFAPGVGDDTRGLAVNLAIMRAITAAGIVPRRDILFVGDVGEEGAGDLRGIRHLLTEGPHAGRVGAFFTVDGLDSGNLVTEAVGSLRYRVRFTGPGGHSWLDFGTVNPANALGAFAAGLAELSLPQTPPTTCSMTRMGGGTSVNTIPEEVWVDLDLRSVSAEALDRLDAEMRALAETAVAAENARNGNGQVAVHLDKIGNRPAGRTPPDASIVADTVAALGALGFTPRLGASSTDANIPMSLGIPAVGIGSGGTGGRAHTLDEWIDTAPELSLRGVEAVLLAVLAAAGIDDAA</sequence>
<evidence type="ECO:0000256" key="1">
    <source>
        <dbReference type="ARBA" id="ARBA00022723"/>
    </source>
</evidence>
<dbReference type="Gene3D" id="3.30.70.360">
    <property type="match status" value="1"/>
</dbReference>
<feature type="domain" description="Peptidase M20 dimerisation" evidence="3">
    <location>
        <begin position="191"/>
        <end position="287"/>
    </location>
</feature>
<reference evidence="4 5" key="1">
    <citation type="submission" date="2019-03" db="EMBL/GenBank/DDBJ databases">
        <title>Primorskyibacter sp. SS33 isolated from sediments.</title>
        <authorList>
            <person name="Xunke S."/>
        </authorList>
    </citation>
    <scope>NUCLEOTIDE SEQUENCE [LARGE SCALE GENOMIC DNA]</scope>
    <source>
        <strain evidence="4 5">SS33</strain>
    </source>
</reference>
<dbReference type="InterPro" id="IPR011650">
    <property type="entry name" value="Peptidase_M20_dimer"/>
</dbReference>
<gene>
    <name evidence="4" type="ORF">E2L08_11135</name>
</gene>
<dbReference type="Pfam" id="PF01546">
    <property type="entry name" value="Peptidase_M20"/>
    <property type="match status" value="1"/>
</dbReference>
<protein>
    <submittedName>
        <fullName evidence="4">M20/M25/M40 family metallo-hydrolase</fullName>
    </submittedName>
</protein>
<dbReference type="Proteomes" id="UP000295701">
    <property type="component" value="Unassembled WGS sequence"/>
</dbReference>
<accession>A0A4R6AAW1</accession>
<dbReference type="InterPro" id="IPR050072">
    <property type="entry name" value="Peptidase_M20A"/>
</dbReference>
<evidence type="ECO:0000313" key="5">
    <source>
        <dbReference type="Proteomes" id="UP000295701"/>
    </source>
</evidence>
<dbReference type="AlphaFoldDB" id="A0A4R6AAW1"/>
<evidence type="ECO:0000256" key="2">
    <source>
        <dbReference type="ARBA" id="ARBA00022801"/>
    </source>
</evidence>
<dbReference type="SUPFAM" id="SSF53187">
    <property type="entry name" value="Zn-dependent exopeptidases"/>
    <property type="match status" value="1"/>
</dbReference>
<dbReference type="EMBL" id="SNAA01000012">
    <property type="protein sequence ID" value="TDL78253.1"/>
    <property type="molecule type" value="Genomic_DNA"/>
</dbReference>
<evidence type="ECO:0000313" key="4">
    <source>
        <dbReference type="EMBL" id="TDL78253.1"/>
    </source>
</evidence>
<keyword evidence="1" id="KW-0479">Metal-binding</keyword>
<dbReference type="InterPro" id="IPR036264">
    <property type="entry name" value="Bact_exopeptidase_dim_dom"/>
</dbReference>
<dbReference type="Gene3D" id="3.40.630.10">
    <property type="entry name" value="Zn peptidases"/>
    <property type="match status" value="1"/>
</dbReference>
<name>A0A4R6AAW1_9RHOB</name>
<dbReference type="PANTHER" id="PTHR43808">
    <property type="entry name" value="ACETYLORNITHINE DEACETYLASE"/>
    <property type="match status" value="1"/>
</dbReference>
<dbReference type="PANTHER" id="PTHR43808:SF17">
    <property type="entry name" value="PEPTIDASE M20"/>
    <property type="match status" value="1"/>
</dbReference>
<keyword evidence="5" id="KW-1185">Reference proteome</keyword>
<dbReference type="Pfam" id="PF07687">
    <property type="entry name" value="M20_dimer"/>
    <property type="match status" value="1"/>
</dbReference>
<dbReference type="GO" id="GO:0046872">
    <property type="term" value="F:metal ion binding"/>
    <property type="evidence" value="ECO:0007669"/>
    <property type="project" value="UniProtKB-KW"/>
</dbReference>
<dbReference type="OrthoDB" id="9776600at2"/>
<dbReference type="GO" id="GO:0016787">
    <property type="term" value="F:hydrolase activity"/>
    <property type="evidence" value="ECO:0007669"/>
    <property type="project" value="UniProtKB-KW"/>
</dbReference>
<proteinExistence type="predicted"/>
<dbReference type="InterPro" id="IPR002933">
    <property type="entry name" value="Peptidase_M20"/>
</dbReference>
<comment type="caution">
    <text evidence="4">The sequence shown here is derived from an EMBL/GenBank/DDBJ whole genome shotgun (WGS) entry which is preliminary data.</text>
</comment>
<dbReference type="RefSeq" id="WP_133397163.1">
    <property type="nucleotide sequence ID" value="NZ_SNAA01000012.1"/>
</dbReference>
<organism evidence="4 5">
    <name type="scientific">Palleronia sediminis</name>
    <dbReference type="NCBI Taxonomy" id="2547833"/>
    <lineage>
        <taxon>Bacteria</taxon>
        <taxon>Pseudomonadati</taxon>
        <taxon>Pseudomonadota</taxon>
        <taxon>Alphaproteobacteria</taxon>
        <taxon>Rhodobacterales</taxon>
        <taxon>Roseobacteraceae</taxon>
        <taxon>Palleronia</taxon>
    </lineage>
</organism>
<evidence type="ECO:0000259" key="3">
    <source>
        <dbReference type="Pfam" id="PF07687"/>
    </source>
</evidence>
<dbReference type="SUPFAM" id="SSF55031">
    <property type="entry name" value="Bacterial exopeptidase dimerisation domain"/>
    <property type="match status" value="1"/>
</dbReference>